<organism evidence="1 2">
    <name type="scientific">Puccinia striiformis f. sp. tritici</name>
    <dbReference type="NCBI Taxonomy" id="168172"/>
    <lineage>
        <taxon>Eukaryota</taxon>
        <taxon>Fungi</taxon>
        <taxon>Dikarya</taxon>
        <taxon>Basidiomycota</taxon>
        <taxon>Pucciniomycotina</taxon>
        <taxon>Pucciniomycetes</taxon>
        <taxon>Pucciniales</taxon>
        <taxon>Pucciniaceae</taxon>
        <taxon>Puccinia</taxon>
    </lineage>
</organism>
<reference evidence="1 2" key="3">
    <citation type="journal article" date="2022" name="Microbiol. Spectr.">
        <title>Folding features and dynamics of 3D genome architecture in plant fungal pathogens.</title>
        <authorList>
            <person name="Xia C."/>
        </authorList>
    </citation>
    <scope>NUCLEOTIDE SEQUENCE [LARGE SCALE GENOMIC DNA]</scope>
    <source>
        <strain evidence="1 2">93-210</strain>
    </source>
</reference>
<dbReference type="EMBL" id="CM045870">
    <property type="protein sequence ID" value="KAI7953896.1"/>
    <property type="molecule type" value="Genomic_DNA"/>
</dbReference>
<reference evidence="2" key="1">
    <citation type="journal article" date="2018" name="BMC Genomics">
        <title>Genomic insights into host adaptation between the wheat stripe rust pathogen (Puccinia striiformis f. sp. tritici) and the barley stripe rust pathogen (Puccinia striiformis f. sp. hordei).</title>
        <authorList>
            <person name="Xia C."/>
            <person name="Wang M."/>
            <person name="Yin C."/>
            <person name="Cornejo O.E."/>
            <person name="Hulbert S.H."/>
            <person name="Chen X."/>
        </authorList>
    </citation>
    <scope>NUCLEOTIDE SEQUENCE [LARGE SCALE GENOMIC DNA]</scope>
    <source>
        <strain evidence="2">93-210</strain>
    </source>
</reference>
<keyword evidence="2" id="KW-1185">Reference proteome</keyword>
<sequence>MRPKLSHISKHCVTGSRNTPATPPPPPATTSLKQSDPLTLTRNSLQTDNDIAQPCRSNHSHSLTRKLFNLAGE</sequence>
<proteinExistence type="predicted"/>
<gene>
    <name evidence="1" type="ORF">MJO28_006443</name>
</gene>
<reference evidence="2" key="2">
    <citation type="journal article" date="2018" name="Mol. Plant Microbe Interact.">
        <title>Genome sequence resources for the wheat stripe rust pathogen (Puccinia striiformis f. sp. tritici) and the barley stripe rust pathogen (Puccinia striiformis f. sp. hordei).</title>
        <authorList>
            <person name="Xia C."/>
            <person name="Wang M."/>
            <person name="Yin C."/>
            <person name="Cornejo O.E."/>
            <person name="Hulbert S.H."/>
            <person name="Chen X."/>
        </authorList>
    </citation>
    <scope>NUCLEOTIDE SEQUENCE [LARGE SCALE GENOMIC DNA]</scope>
    <source>
        <strain evidence="2">93-210</strain>
    </source>
</reference>
<name>A0ACC0EH23_9BASI</name>
<protein>
    <submittedName>
        <fullName evidence="1">Uncharacterized protein</fullName>
    </submittedName>
</protein>
<evidence type="ECO:0000313" key="1">
    <source>
        <dbReference type="EMBL" id="KAI7953896.1"/>
    </source>
</evidence>
<dbReference type="Proteomes" id="UP001060170">
    <property type="component" value="Chromosome 6"/>
</dbReference>
<evidence type="ECO:0000313" key="2">
    <source>
        <dbReference type="Proteomes" id="UP001060170"/>
    </source>
</evidence>
<comment type="caution">
    <text evidence="1">The sequence shown here is derived from an EMBL/GenBank/DDBJ whole genome shotgun (WGS) entry which is preliminary data.</text>
</comment>
<accession>A0ACC0EH23</accession>